<dbReference type="EMBL" id="JXKM01000005">
    <property type="protein sequence ID" value="OJG35658.1"/>
    <property type="molecule type" value="Genomic_DNA"/>
</dbReference>
<evidence type="ECO:0000256" key="2">
    <source>
        <dbReference type="SAM" id="Phobius"/>
    </source>
</evidence>
<evidence type="ECO:0000256" key="1">
    <source>
        <dbReference type="SAM" id="MobiDB-lite"/>
    </source>
</evidence>
<evidence type="ECO:0000259" key="4">
    <source>
        <dbReference type="Pfam" id="PF25990"/>
    </source>
</evidence>
<dbReference type="GO" id="GO:0015562">
    <property type="term" value="F:efflux transmembrane transporter activity"/>
    <property type="evidence" value="ECO:0007669"/>
    <property type="project" value="TreeGrafter"/>
</dbReference>
<dbReference type="Pfam" id="PF25990">
    <property type="entry name" value="Beta-barrel_YknX"/>
    <property type="match status" value="1"/>
</dbReference>
<feature type="compositionally biased region" description="Low complexity" evidence="1">
    <location>
        <begin position="145"/>
        <end position="156"/>
    </location>
</feature>
<dbReference type="Gene3D" id="2.40.30.170">
    <property type="match status" value="1"/>
</dbReference>
<keyword evidence="6" id="KW-1185">Reference proteome</keyword>
<evidence type="ECO:0008006" key="7">
    <source>
        <dbReference type="Google" id="ProtNLM"/>
    </source>
</evidence>
<dbReference type="InterPro" id="IPR058636">
    <property type="entry name" value="Beta-barrel_YknX"/>
</dbReference>
<dbReference type="STRING" id="319970.RV00_GL002412"/>
<dbReference type="Gene3D" id="2.40.420.20">
    <property type="match status" value="1"/>
</dbReference>
<protein>
    <recommendedName>
        <fullName evidence="7">Membrane fusion protein biotin-lipoyl like domain-containing protein</fullName>
    </recommendedName>
</protein>
<feature type="domain" description="YknX-like C-terminal permuted SH3-like" evidence="3">
    <location>
        <begin position="338"/>
        <end position="404"/>
    </location>
</feature>
<comment type="caution">
    <text evidence="5">The sequence shown here is derived from an EMBL/GenBank/DDBJ whole genome shotgun (WGS) entry which is preliminary data.</text>
</comment>
<evidence type="ECO:0000259" key="3">
    <source>
        <dbReference type="Pfam" id="PF25989"/>
    </source>
</evidence>
<feature type="transmembrane region" description="Helical" evidence="2">
    <location>
        <begin position="12"/>
        <end position="32"/>
    </location>
</feature>
<dbReference type="GO" id="GO:1990281">
    <property type="term" value="C:efflux pump complex"/>
    <property type="evidence" value="ECO:0007669"/>
    <property type="project" value="TreeGrafter"/>
</dbReference>
<dbReference type="RefSeq" id="WP_071862215.1">
    <property type="nucleotide sequence ID" value="NZ_JBHLVS010000001.1"/>
</dbReference>
<dbReference type="OrthoDB" id="2269868at2"/>
<dbReference type="PANTHER" id="PTHR30469">
    <property type="entry name" value="MULTIDRUG RESISTANCE PROTEIN MDTA"/>
    <property type="match status" value="1"/>
</dbReference>
<reference evidence="5 6" key="1">
    <citation type="submission" date="2014-12" db="EMBL/GenBank/DDBJ databases">
        <title>Draft genome sequences of 29 type strains of Enterococci.</title>
        <authorList>
            <person name="Zhong Z."/>
            <person name="Sun Z."/>
            <person name="Liu W."/>
            <person name="Zhang W."/>
            <person name="Zhang H."/>
        </authorList>
    </citation>
    <scope>NUCLEOTIDE SEQUENCE [LARGE SCALE GENOMIC DNA]</scope>
    <source>
        <strain evidence="5 6">DSM 22802</strain>
    </source>
</reference>
<keyword evidence="2" id="KW-1133">Transmembrane helix</keyword>
<dbReference type="AlphaFoldDB" id="A0A1L8SUL0"/>
<dbReference type="Gene3D" id="2.40.50.100">
    <property type="match status" value="1"/>
</dbReference>
<name>A0A1L8SUL0_9ENTE</name>
<evidence type="ECO:0000313" key="5">
    <source>
        <dbReference type="EMBL" id="OJG35658.1"/>
    </source>
</evidence>
<proteinExistence type="predicted"/>
<dbReference type="Pfam" id="PF25989">
    <property type="entry name" value="YknX_C"/>
    <property type="match status" value="1"/>
</dbReference>
<keyword evidence="2" id="KW-0472">Membrane</keyword>
<organism evidence="5 6">
    <name type="scientific">Enterococcus devriesei</name>
    <dbReference type="NCBI Taxonomy" id="319970"/>
    <lineage>
        <taxon>Bacteria</taxon>
        <taxon>Bacillati</taxon>
        <taxon>Bacillota</taxon>
        <taxon>Bacilli</taxon>
        <taxon>Lactobacillales</taxon>
        <taxon>Enterococcaceae</taxon>
        <taxon>Enterococcus</taxon>
    </lineage>
</organism>
<keyword evidence="2" id="KW-0812">Transmembrane</keyword>
<accession>A0A1L8SUL0</accession>
<dbReference type="InterPro" id="IPR058637">
    <property type="entry name" value="YknX-like_C"/>
</dbReference>
<sequence length="405" mass="44274">MKKRKLTKKQRIRWSIIAGVLVLVLFIGAFVYSRMKSTKNEASSGYQTVVLKKSDPLTFNGIVQATHTQDYYFDQTLGKISEINIQDGQEVASGTVLLSYTNNEYQEQADEQSTNLDKLYLAVSNAQEMLAIAQDKQAKEQQKLNTATTNYNNTDANSEDGAAKKEQYQQEKTQYESSVDAANDAVVQARQALESANVELSSANQSVNTIRGKVSSTVTSATAGIAYINEKGKNDPSVPVVKVVSNDVTIEAKASEYDYPQVHQDAAVTIKPITTNQEIGGTITHINKLPDQASEAAGQAGAAGSTASSVSNYSFIVKPAENLQYGYNVQVVLPLNEIRLPKKAVRKTGETQYVFAYRKGKVEEVTVQAENQGDYFLLKNGLKDGDKIISNPDKSLRDGQEVAVD</sequence>
<evidence type="ECO:0000313" key="6">
    <source>
        <dbReference type="Proteomes" id="UP000183700"/>
    </source>
</evidence>
<feature type="domain" description="YknX-like beta-barrel" evidence="4">
    <location>
        <begin position="249"/>
        <end position="331"/>
    </location>
</feature>
<dbReference type="Gene3D" id="1.10.287.470">
    <property type="entry name" value="Helix hairpin bin"/>
    <property type="match status" value="1"/>
</dbReference>
<dbReference type="Proteomes" id="UP000183700">
    <property type="component" value="Unassembled WGS sequence"/>
</dbReference>
<feature type="region of interest" description="Disordered" evidence="1">
    <location>
        <begin position="141"/>
        <end position="173"/>
    </location>
</feature>
<gene>
    <name evidence="5" type="ORF">RV00_GL002412</name>
</gene>